<accession>A0A067MR34</accession>
<organism evidence="2 3">
    <name type="scientific">Botryobasidium botryosum (strain FD-172 SS1)</name>
    <dbReference type="NCBI Taxonomy" id="930990"/>
    <lineage>
        <taxon>Eukaryota</taxon>
        <taxon>Fungi</taxon>
        <taxon>Dikarya</taxon>
        <taxon>Basidiomycota</taxon>
        <taxon>Agaricomycotina</taxon>
        <taxon>Agaricomycetes</taxon>
        <taxon>Cantharellales</taxon>
        <taxon>Botryobasidiaceae</taxon>
        <taxon>Botryobasidium</taxon>
    </lineage>
</organism>
<dbReference type="InterPro" id="IPR001810">
    <property type="entry name" value="F-box_dom"/>
</dbReference>
<proteinExistence type="predicted"/>
<dbReference type="EMBL" id="KL198040">
    <property type="protein sequence ID" value="KDQ14051.1"/>
    <property type="molecule type" value="Genomic_DNA"/>
</dbReference>
<dbReference type="Proteomes" id="UP000027195">
    <property type="component" value="Unassembled WGS sequence"/>
</dbReference>
<evidence type="ECO:0000313" key="3">
    <source>
        <dbReference type="Proteomes" id="UP000027195"/>
    </source>
</evidence>
<dbReference type="HOGENOM" id="CLU_082763_0_0_1"/>
<dbReference type="Gene3D" id="1.20.1280.50">
    <property type="match status" value="1"/>
</dbReference>
<sequence>MVARSILESKLSTKSLCLLDELVQSLKEQDAAIGTDTLEESSYAYVEAERVRLDLAAEVLLLEVSRIRAKRNSFSPIDKLPFELLSRIFLIGALEDIEESAPLPSSSISASHVCHRWRQISLSTPSLWTHFRPQIRAEWASRAQGLPQDFLVFPENSKLEEVYYDCELSLRNMRSLRVCLRALRGGRMAPDLSSCMSLPAPKLTFLQLTGEEY</sequence>
<feature type="domain" description="F-box" evidence="1">
    <location>
        <begin position="77"/>
        <end position="131"/>
    </location>
</feature>
<evidence type="ECO:0000259" key="1">
    <source>
        <dbReference type="Pfam" id="PF12937"/>
    </source>
</evidence>
<protein>
    <recommendedName>
        <fullName evidence="1">F-box domain-containing protein</fullName>
    </recommendedName>
</protein>
<dbReference type="Pfam" id="PF12937">
    <property type="entry name" value="F-box-like"/>
    <property type="match status" value="1"/>
</dbReference>
<dbReference type="STRING" id="930990.A0A067MR34"/>
<gene>
    <name evidence="2" type="ORF">BOTBODRAFT_358377</name>
</gene>
<dbReference type="AlphaFoldDB" id="A0A067MR34"/>
<keyword evidence="3" id="KW-1185">Reference proteome</keyword>
<name>A0A067MR34_BOTB1</name>
<evidence type="ECO:0000313" key="2">
    <source>
        <dbReference type="EMBL" id="KDQ14051.1"/>
    </source>
</evidence>
<dbReference type="InParanoid" id="A0A067MR34"/>
<dbReference type="SUPFAM" id="SSF81383">
    <property type="entry name" value="F-box domain"/>
    <property type="match status" value="1"/>
</dbReference>
<reference evidence="3" key="1">
    <citation type="journal article" date="2014" name="Proc. Natl. Acad. Sci. U.S.A.">
        <title>Extensive sampling of basidiomycete genomes demonstrates inadequacy of the white-rot/brown-rot paradigm for wood decay fungi.</title>
        <authorList>
            <person name="Riley R."/>
            <person name="Salamov A.A."/>
            <person name="Brown D.W."/>
            <person name="Nagy L.G."/>
            <person name="Floudas D."/>
            <person name="Held B.W."/>
            <person name="Levasseur A."/>
            <person name="Lombard V."/>
            <person name="Morin E."/>
            <person name="Otillar R."/>
            <person name="Lindquist E.A."/>
            <person name="Sun H."/>
            <person name="LaButti K.M."/>
            <person name="Schmutz J."/>
            <person name="Jabbour D."/>
            <person name="Luo H."/>
            <person name="Baker S.E."/>
            <person name="Pisabarro A.G."/>
            <person name="Walton J.D."/>
            <person name="Blanchette R.A."/>
            <person name="Henrissat B."/>
            <person name="Martin F."/>
            <person name="Cullen D."/>
            <person name="Hibbett D.S."/>
            <person name="Grigoriev I.V."/>
        </authorList>
    </citation>
    <scope>NUCLEOTIDE SEQUENCE [LARGE SCALE GENOMIC DNA]</scope>
    <source>
        <strain evidence="3">FD-172 SS1</strain>
    </source>
</reference>
<dbReference type="OrthoDB" id="3357519at2759"/>
<dbReference type="InterPro" id="IPR036047">
    <property type="entry name" value="F-box-like_dom_sf"/>
</dbReference>